<evidence type="ECO:0000256" key="6">
    <source>
        <dbReference type="ARBA" id="ARBA00022679"/>
    </source>
</evidence>
<keyword evidence="6 13" id="KW-0808">Transferase</keyword>
<dbReference type="InterPro" id="IPR023213">
    <property type="entry name" value="CAT-like_dom_sf"/>
</dbReference>
<evidence type="ECO:0000256" key="5">
    <source>
        <dbReference type="ARBA" id="ARBA00022516"/>
    </source>
</evidence>
<evidence type="ECO:0000256" key="2">
    <source>
        <dbReference type="ARBA" id="ARBA00005189"/>
    </source>
</evidence>
<keyword evidence="14" id="KW-1185">Reference proteome</keyword>
<dbReference type="GO" id="GO:0071731">
    <property type="term" value="P:response to nitric oxide"/>
    <property type="evidence" value="ECO:0007669"/>
    <property type="project" value="TreeGrafter"/>
</dbReference>
<dbReference type="PANTHER" id="PTHR31650">
    <property type="entry name" value="O-ACYLTRANSFERASE (WSD1-LIKE) FAMILY PROTEIN"/>
    <property type="match status" value="1"/>
</dbReference>
<dbReference type="Gene3D" id="3.30.559.30">
    <property type="entry name" value="Nonribosomal peptide synthetase, condensation domain"/>
    <property type="match status" value="1"/>
</dbReference>
<dbReference type="GO" id="GO:0051701">
    <property type="term" value="P:biological process involved in interaction with host"/>
    <property type="evidence" value="ECO:0007669"/>
    <property type="project" value="TreeGrafter"/>
</dbReference>
<keyword evidence="7" id="KW-0319">Glycerol metabolism</keyword>
<dbReference type="Proteomes" id="UP000583800">
    <property type="component" value="Unassembled WGS sequence"/>
</dbReference>
<proteinExistence type="inferred from homology"/>
<evidence type="ECO:0000256" key="1">
    <source>
        <dbReference type="ARBA" id="ARBA00004771"/>
    </source>
</evidence>
<keyword evidence="8" id="KW-0443">Lipid metabolism</keyword>
<evidence type="ECO:0000256" key="4">
    <source>
        <dbReference type="ARBA" id="ARBA00013244"/>
    </source>
</evidence>
<reference evidence="13 14" key="1">
    <citation type="submission" date="2020-08" db="EMBL/GenBank/DDBJ databases">
        <title>Sequencing the genomes of 1000 actinobacteria strains.</title>
        <authorList>
            <person name="Klenk H.-P."/>
        </authorList>
    </citation>
    <scope>NUCLEOTIDE SEQUENCE [LARGE SCALE GENOMIC DNA]</scope>
    <source>
        <strain evidence="13 14">DSM 45913</strain>
    </source>
</reference>
<evidence type="ECO:0000256" key="9">
    <source>
        <dbReference type="ARBA" id="ARBA00023315"/>
    </source>
</evidence>
<dbReference type="InterPro" id="IPR009721">
    <property type="entry name" value="O-acyltransferase_WSD1_C"/>
</dbReference>
<comment type="pathway">
    <text evidence="1">Glycerolipid metabolism; triacylglycerol biosynthesis.</text>
</comment>
<comment type="pathway">
    <text evidence="2">Lipid metabolism.</text>
</comment>
<comment type="similarity">
    <text evidence="3">Belongs to the long-chain O-acyltransferase family.</text>
</comment>
<evidence type="ECO:0000259" key="12">
    <source>
        <dbReference type="Pfam" id="PF06974"/>
    </source>
</evidence>
<dbReference type="GO" id="GO:0006071">
    <property type="term" value="P:glycerol metabolic process"/>
    <property type="evidence" value="ECO:0007669"/>
    <property type="project" value="UniProtKB-KW"/>
</dbReference>
<feature type="domain" description="O-acyltransferase WSD1-like N-terminal" evidence="11">
    <location>
        <begin position="28"/>
        <end position="263"/>
    </location>
</feature>
<evidence type="ECO:0000259" key="11">
    <source>
        <dbReference type="Pfam" id="PF03007"/>
    </source>
</evidence>
<dbReference type="InterPro" id="IPR004255">
    <property type="entry name" value="O-acyltransferase_WSD1_N"/>
</dbReference>
<dbReference type="Pfam" id="PF06974">
    <property type="entry name" value="WS_DGAT_C"/>
    <property type="match status" value="1"/>
</dbReference>
<dbReference type="InterPro" id="IPR045034">
    <property type="entry name" value="O-acyltransferase_WSD1-like"/>
</dbReference>
<sequence>MSDAQLHEETLARLDEDRAGVGDVFNLAVDIGPVPMQVGACLILDAGPGFDLTRVRRSIAERVCAVPRLRQRLVPTPLGCGRPLWIDDAAFDPDHHIHTAVCPSPGGEDVLLDLAATTIGRPLDASRPLWSITLVTGLADGRIGMIVCFHHVLADGIGGLAVLGRLVDGMAAPAPRAFPVPAPSRRRLAADAWRTRLRALTGLPRAWPAVRRAAAELGAPRPLTRCSLNAPAGVRQRLLTVTASLADVRRFAHVHGGTVNDAVLAAITGAVRTLLARRGESIPDLVVSVPVSARASATTARLGNQVGVMPLRLPTRGALGQRLERTATITRARKSTTPGASSHLLARVGAILARVHLMGWLLQHQNLIHTVVTNVRGPEEPLFFDGARVETIIPISLVRGNVTVAFSVLSYAGSLVVTIVADAERVPDVPCLTRALEEEFAAMS</sequence>
<dbReference type="AlphaFoldDB" id="A0A7X0C5B9"/>
<evidence type="ECO:0000313" key="13">
    <source>
        <dbReference type="EMBL" id="MBB6347745.1"/>
    </source>
</evidence>
<gene>
    <name evidence="13" type="ORF">FHU36_004290</name>
</gene>
<evidence type="ECO:0000256" key="10">
    <source>
        <dbReference type="ARBA" id="ARBA00048109"/>
    </source>
</evidence>
<evidence type="ECO:0000256" key="3">
    <source>
        <dbReference type="ARBA" id="ARBA00009587"/>
    </source>
</evidence>
<dbReference type="EC" id="2.3.1.20" evidence="4"/>
<dbReference type="Pfam" id="PF03007">
    <property type="entry name" value="WS_DGAT_cat"/>
    <property type="match status" value="1"/>
</dbReference>
<keyword evidence="5" id="KW-0444">Lipid biosynthesis</keyword>
<dbReference type="GO" id="GO:0001666">
    <property type="term" value="P:response to hypoxia"/>
    <property type="evidence" value="ECO:0007669"/>
    <property type="project" value="TreeGrafter"/>
</dbReference>
<evidence type="ECO:0000256" key="8">
    <source>
        <dbReference type="ARBA" id="ARBA00023098"/>
    </source>
</evidence>
<dbReference type="SUPFAM" id="SSF52777">
    <property type="entry name" value="CoA-dependent acyltransferases"/>
    <property type="match status" value="2"/>
</dbReference>
<organism evidence="13 14">
    <name type="scientific">Nonomuraea muscovyensis</name>
    <dbReference type="NCBI Taxonomy" id="1124761"/>
    <lineage>
        <taxon>Bacteria</taxon>
        <taxon>Bacillati</taxon>
        <taxon>Actinomycetota</taxon>
        <taxon>Actinomycetes</taxon>
        <taxon>Streptosporangiales</taxon>
        <taxon>Streptosporangiaceae</taxon>
        <taxon>Nonomuraea</taxon>
    </lineage>
</organism>
<dbReference type="GO" id="GO:0005886">
    <property type="term" value="C:plasma membrane"/>
    <property type="evidence" value="ECO:0007669"/>
    <property type="project" value="TreeGrafter"/>
</dbReference>
<protein>
    <recommendedName>
        <fullName evidence="4">diacylglycerol O-acyltransferase</fullName>
        <ecNumber evidence="4">2.3.1.20</ecNumber>
    </recommendedName>
</protein>
<name>A0A7X0C5B9_9ACTN</name>
<accession>A0A7X0C5B9</accession>
<evidence type="ECO:0000256" key="7">
    <source>
        <dbReference type="ARBA" id="ARBA00022798"/>
    </source>
</evidence>
<dbReference type="EMBL" id="JACHJB010000002">
    <property type="protein sequence ID" value="MBB6347745.1"/>
    <property type="molecule type" value="Genomic_DNA"/>
</dbReference>
<dbReference type="PANTHER" id="PTHR31650:SF1">
    <property type="entry name" value="WAX ESTER SYNTHASE_DIACYLGLYCEROL ACYLTRANSFERASE 4-RELATED"/>
    <property type="match status" value="1"/>
</dbReference>
<evidence type="ECO:0000313" key="14">
    <source>
        <dbReference type="Proteomes" id="UP000583800"/>
    </source>
</evidence>
<dbReference type="GO" id="GO:0004144">
    <property type="term" value="F:diacylglycerol O-acyltransferase activity"/>
    <property type="evidence" value="ECO:0007669"/>
    <property type="project" value="UniProtKB-EC"/>
</dbReference>
<comment type="catalytic activity">
    <reaction evidence="10">
        <text>an acyl-CoA + a 1,2-diacyl-sn-glycerol = a triacyl-sn-glycerol + CoA</text>
        <dbReference type="Rhea" id="RHEA:10868"/>
        <dbReference type="ChEBI" id="CHEBI:17815"/>
        <dbReference type="ChEBI" id="CHEBI:57287"/>
        <dbReference type="ChEBI" id="CHEBI:58342"/>
        <dbReference type="ChEBI" id="CHEBI:64615"/>
        <dbReference type="EC" id="2.3.1.20"/>
    </reaction>
</comment>
<dbReference type="UniPathway" id="UPA00282"/>
<feature type="domain" description="O-acyltransferase WSD1 C-terminal" evidence="12">
    <location>
        <begin position="303"/>
        <end position="443"/>
    </location>
</feature>
<dbReference type="Gene3D" id="3.30.559.10">
    <property type="entry name" value="Chloramphenicol acetyltransferase-like domain"/>
    <property type="match status" value="1"/>
</dbReference>
<keyword evidence="9 13" id="KW-0012">Acyltransferase</keyword>
<dbReference type="RefSeq" id="WP_185085639.1">
    <property type="nucleotide sequence ID" value="NZ_JACHJB010000002.1"/>
</dbReference>
<comment type="caution">
    <text evidence="13">The sequence shown here is derived from an EMBL/GenBank/DDBJ whole genome shotgun (WGS) entry which is preliminary data.</text>
</comment>
<dbReference type="GO" id="GO:0019432">
    <property type="term" value="P:triglyceride biosynthetic process"/>
    <property type="evidence" value="ECO:0007669"/>
    <property type="project" value="UniProtKB-UniPathway"/>
</dbReference>